<sequence length="459" mass="51986">MSERVVPEGWVLTELENCVEILDSQRIPVNSKERKQRIDGKAEEELYPYYGATGQVGKIDGYIFDEELVALGEDGVPFLEAGKKKAYPFFGKAWVNNHAHVLKGVGEICLNSYLIHYLNSFDYHGYVNGGTRLKLTQKNMRRMPVLLAPPLEQVEIVRSLRGLLSQVNNLKARLDAIPAILKRFRRSVLAAAVSGELREDKIKEIKFEAIKLSDISLSAKTGLVRGAKEQYSYAEIGFPYIKMGDISNEWGYGLEDIVYVSASQEEYENYSLKNGDWLFNTRNSSDLVGKSCVWRSGEGYLYNNNILRVRLVEDYLAEYLDVWFHSPLGQKALANIKSATTSVAAIYQKKLMEVRVDFPSTEEQRKIVRRVDQLFVFADRVEKQVEAAQARVDKLTQSILARAFRGELTADWRAENPELISGEHSAEALLERIKAEKAKLNPAKSRRRSTNTNTAEGES</sequence>
<dbReference type="PANTHER" id="PTHR43140">
    <property type="entry name" value="TYPE-1 RESTRICTION ENZYME ECOKI SPECIFICITY PROTEIN"/>
    <property type="match status" value="1"/>
</dbReference>
<feature type="domain" description="Type I restriction modification DNA specificity" evidence="5">
    <location>
        <begin position="7"/>
        <end position="177"/>
    </location>
</feature>
<evidence type="ECO:0000256" key="2">
    <source>
        <dbReference type="ARBA" id="ARBA00022747"/>
    </source>
</evidence>
<keyword evidence="2" id="KW-0680">Restriction system</keyword>
<reference evidence="6 7" key="1">
    <citation type="submission" date="2019-06" db="EMBL/GenBank/DDBJ databases">
        <title>Whole genome shotgun sequence of Halomonas halmophila NBRC 15537.</title>
        <authorList>
            <person name="Hosoyama A."/>
            <person name="Uohara A."/>
            <person name="Ohji S."/>
            <person name="Ichikawa N."/>
        </authorList>
    </citation>
    <scope>NUCLEOTIDE SEQUENCE [LARGE SCALE GENOMIC DNA]</scope>
    <source>
        <strain evidence="6 7">NBRC 15537</strain>
    </source>
</reference>
<gene>
    <name evidence="6" type="ORF">HHA01_05680</name>
</gene>
<evidence type="ECO:0000259" key="5">
    <source>
        <dbReference type="Pfam" id="PF01420"/>
    </source>
</evidence>
<name>A0A4Y4F376_9GAMM</name>
<dbReference type="OrthoDB" id="398435at2"/>
<comment type="caution">
    <text evidence="6">The sequence shown here is derived from an EMBL/GenBank/DDBJ whole genome shotgun (WGS) entry which is preliminary data.</text>
</comment>
<evidence type="ECO:0000256" key="3">
    <source>
        <dbReference type="ARBA" id="ARBA00023125"/>
    </source>
</evidence>
<dbReference type="InterPro" id="IPR051212">
    <property type="entry name" value="Type-I_RE_S_subunit"/>
</dbReference>
<dbReference type="SUPFAM" id="SSF116734">
    <property type="entry name" value="DNA methylase specificity domain"/>
    <property type="match status" value="2"/>
</dbReference>
<dbReference type="EMBL" id="BJOC01000011">
    <property type="protein sequence ID" value="GED21591.1"/>
    <property type="molecule type" value="Genomic_DNA"/>
</dbReference>
<evidence type="ECO:0000256" key="1">
    <source>
        <dbReference type="ARBA" id="ARBA00010923"/>
    </source>
</evidence>
<feature type="region of interest" description="Disordered" evidence="4">
    <location>
        <begin position="438"/>
        <end position="459"/>
    </location>
</feature>
<comment type="similarity">
    <text evidence="1">Belongs to the type-I restriction system S methylase family.</text>
</comment>
<dbReference type="PANTHER" id="PTHR43140:SF1">
    <property type="entry name" value="TYPE I RESTRICTION ENZYME ECOKI SPECIFICITY SUBUNIT"/>
    <property type="match status" value="1"/>
</dbReference>
<dbReference type="GO" id="GO:0003677">
    <property type="term" value="F:DNA binding"/>
    <property type="evidence" value="ECO:0007669"/>
    <property type="project" value="UniProtKB-KW"/>
</dbReference>
<proteinExistence type="inferred from homology"/>
<dbReference type="Proteomes" id="UP000319812">
    <property type="component" value="Unassembled WGS sequence"/>
</dbReference>
<dbReference type="InterPro" id="IPR000055">
    <property type="entry name" value="Restrct_endonuc_typeI_TRD"/>
</dbReference>
<evidence type="ECO:0000256" key="4">
    <source>
        <dbReference type="SAM" id="MobiDB-lite"/>
    </source>
</evidence>
<keyword evidence="7" id="KW-1185">Reference proteome</keyword>
<accession>A0A4Y4F376</accession>
<evidence type="ECO:0000313" key="7">
    <source>
        <dbReference type="Proteomes" id="UP000319812"/>
    </source>
</evidence>
<dbReference type="Gene3D" id="3.90.220.20">
    <property type="entry name" value="DNA methylase specificity domains"/>
    <property type="match status" value="2"/>
</dbReference>
<dbReference type="AlphaFoldDB" id="A0A4Y4F376"/>
<evidence type="ECO:0000313" key="6">
    <source>
        <dbReference type="EMBL" id="GED21591.1"/>
    </source>
</evidence>
<dbReference type="RefSeq" id="WP_141317608.1">
    <property type="nucleotide sequence ID" value="NZ_BJOC01000011.1"/>
</dbReference>
<feature type="compositionally biased region" description="Polar residues" evidence="4">
    <location>
        <begin position="450"/>
        <end position="459"/>
    </location>
</feature>
<dbReference type="CDD" id="cd17262">
    <property type="entry name" value="RMtype1_S_Aco12261I-TRD2-CR2"/>
    <property type="match status" value="1"/>
</dbReference>
<organism evidence="6 7">
    <name type="scientific">Halomonas halmophila</name>
    <dbReference type="NCBI Taxonomy" id="252"/>
    <lineage>
        <taxon>Bacteria</taxon>
        <taxon>Pseudomonadati</taxon>
        <taxon>Pseudomonadota</taxon>
        <taxon>Gammaproteobacteria</taxon>
        <taxon>Oceanospirillales</taxon>
        <taxon>Halomonadaceae</taxon>
        <taxon>Halomonas</taxon>
    </lineage>
</organism>
<feature type="domain" description="Type I restriction modification DNA specificity" evidence="5">
    <location>
        <begin position="206"/>
        <end position="384"/>
    </location>
</feature>
<keyword evidence="3" id="KW-0238">DNA-binding</keyword>
<dbReference type="GO" id="GO:0009307">
    <property type="term" value="P:DNA restriction-modification system"/>
    <property type="evidence" value="ECO:0007669"/>
    <property type="project" value="UniProtKB-KW"/>
</dbReference>
<protein>
    <recommendedName>
        <fullName evidence="5">Type I restriction modification DNA specificity domain-containing protein</fullName>
    </recommendedName>
</protein>
<dbReference type="InterPro" id="IPR044946">
    <property type="entry name" value="Restrct_endonuc_typeI_TRD_sf"/>
</dbReference>
<dbReference type="Pfam" id="PF01420">
    <property type="entry name" value="Methylase_S"/>
    <property type="match status" value="2"/>
</dbReference>